<dbReference type="FunFam" id="2.60.40.10:FF:000107">
    <property type="entry name" value="Myosin, light chain kinase a"/>
    <property type="match status" value="1"/>
</dbReference>
<reference evidence="3" key="2">
    <citation type="submission" date="2025-09" db="UniProtKB">
        <authorList>
            <consortium name="Ensembl"/>
        </authorList>
    </citation>
    <scope>IDENTIFICATION</scope>
</reference>
<dbReference type="SMART" id="SM00409">
    <property type="entry name" value="IG"/>
    <property type="match status" value="6"/>
</dbReference>
<dbReference type="GO" id="GO:0003007">
    <property type="term" value="P:heart morphogenesis"/>
    <property type="evidence" value="ECO:0007669"/>
    <property type="project" value="UniProtKB-ARBA"/>
</dbReference>
<reference evidence="3" key="1">
    <citation type="submission" date="2025-08" db="UniProtKB">
        <authorList>
            <consortium name="Ensembl"/>
        </authorList>
    </citation>
    <scope>IDENTIFICATION</scope>
</reference>
<dbReference type="GO" id="GO:0070593">
    <property type="term" value="P:dendrite self-avoidance"/>
    <property type="evidence" value="ECO:0007669"/>
    <property type="project" value="TreeGrafter"/>
</dbReference>
<keyword evidence="4" id="KW-1185">Reference proteome</keyword>
<dbReference type="InterPro" id="IPR013783">
    <property type="entry name" value="Ig-like_fold"/>
</dbReference>
<dbReference type="Ensembl" id="ENSCABT00000019407.1">
    <property type="protein sequence ID" value="ENSCABP00000017696.1"/>
    <property type="gene ID" value="ENSCABG00000013151.1"/>
</dbReference>
<dbReference type="GO" id="GO:0007411">
    <property type="term" value="P:axon guidance"/>
    <property type="evidence" value="ECO:0007669"/>
    <property type="project" value="TreeGrafter"/>
</dbReference>
<dbReference type="InterPro" id="IPR007110">
    <property type="entry name" value="Ig-like_dom"/>
</dbReference>
<evidence type="ECO:0000256" key="1">
    <source>
        <dbReference type="ARBA" id="ARBA00023319"/>
    </source>
</evidence>
<feature type="domain" description="Ig-like" evidence="2">
    <location>
        <begin position="209"/>
        <end position="297"/>
    </location>
</feature>
<dbReference type="InterPro" id="IPR013106">
    <property type="entry name" value="Ig_V-set"/>
</dbReference>
<dbReference type="SMART" id="SM00406">
    <property type="entry name" value="IGv"/>
    <property type="match status" value="4"/>
</dbReference>
<dbReference type="GO" id="GO:0005886">
    <property type="term" value="C:plasma membrane"/>
    <property type="evidence" value="ECO:0007669"/>
    <property type="project" value="TreeGrafter"/>
</dbReference>
<dbReference type="Pfam" id="PF07679">
    <property type="entry name" value="I-set"/>
    <property type="match status" value="6"/>
</dbReference>
<dbReference type="InterPro" id="IPR013098">
    <property type="entry name" value="Ig_I-set"/>
</dbReference>
<dbReference type="GeneTree" id="ENSGT01110000267173"/>
<evidence type="ECO:0000313" key="4">
    <source>
        <dbReference type="Proteomes" id="UP000694404"/>
    </source>
</evidence>
<feature type="domain" description="Ig-like" evidence="2">
    <location>
        <begin position="489"/>
        <end position="578"/>
    </location>
</feature>
<organism evidence="3 4">
    <name type="scientific">Chelonoidis abingdonii</name>
    <name type="common">Abingdon island giant tortoise</name>
    <name type="synonym">Testudo abingdonii</name>
    <dbReference type="NCBI Taxonomy" id="106734"/>
    <lineage>
        <taxon>Eukaryota</taxon>
        <taxon>Metazoa</taxon>
        <taxon>Chordata</taxon>
        <taxon>Craniata</taxon>
        <taxon>Vertebrata</taxon>
        <taxon>Euteleostomi</taxon>
        <taxon>Archelosauria</taxon>
        <taxon>Testudinata</taxon>
        <taxon>Testudines</taxon>
        <taxon>Cryptodira</taxon>
        <taxon>Durocryptodira</taxon>
        <taxon>Testudinoidea</taxon>
        <taxon>Testudinidae</taxon>
        <taxon>Chelonoidis</taxon>
    </lineage>
</organism>
<dbReference type="InterPro" id="IPR003599">
    <property type="entry name" value="Ig_sub"/>
</dbReference>
<dbReference type="GO" id="GO:0007156">
    <property type="term" value="P:homophilic cell adhesion via plasma membrane adhesion molecules"/>
    <property type="evidence" value="ECO:0007669"/>
    <property type="project" value="TreeGrafter"/>
</dbReference>
<dbReference type="PROSITE" id="PS50835">
    <property type="entry name" value="IG_LIKE"/>
    <property type="match status" value="6"/>
</dbReference>
<keyword evidence="1" id="KW-0393">Immunoglobulin domain</keyword>
<feature type="domain" description="Ig-like" evidence="2">
    <location>
        <begin position="302"/>
        <end position="392"/>
    </location>
</feature>
<dbReference type="InterPro" id="IPR036179">
    <property type="entry name" value="Ig-like_dom_sf"/>
</dbReference>
<dbReference type="FunFam" id="2.60.40.10:FF:000022">
    <property type="entry name" value="Cardiac titin"/>
    <property type="match status" value="5"/>
</dbReference>
<dbReference type="Gene3D" id="2.60.40.10">
    <property type="entry name" value="Immunoglobulins"/>
    <property type="match status" value="6"/>
</dbReference>
<dbReference type="SMART" id="SM00408">
    <property type="entry name" value="IGc2"/>
    <property type="match status" value="6"/>
</dbReference>
<evidence type="ECO:0000313" key="3">
    <source>
        <dbReference type="Ensembl" id="ENSCABP00000017696.1"/>
    </source>
</evidence>
<dbReference type="GO" id="GO:0098632">
    <property type="term" value="F:cell-cell adhesion mediator activity"/>
    <property type="evidence" value="ECO:0007669"/>
    <property type="project" value="TreeGrafter"/>
</dbReference>
<sequence>MQIKWFKDSKELLSGATQPPTFIRELKPAEVVKGFDAILECEVSGTPPFEVTWLKNNKEILSSKKYAMSDKESVFTLVVTNCDFSDAGEYQCIISNDGGSCSCSTRVSLKEPAQIIEKTKSVKVTEKDPVTLECTVAGTPELRLKWYKDGKQLLPSRYYTMSYDSNVASFRIESVMKEDSGTYAFKVENDFGSSTCEAVLTVLDQTIPPSFTKKLTKMDQVLGSSIHMECKVSGSLPITAKWYKDGREIHDSAKYRSLCHENTVSMEVSKLELADTANYTCSVTNIAGSDSCSTVLTVKEPPKFVKKLEASKVVKRGDSARFECKISGSPEIRVVWYRNDNEIIASEKFRMSFSDSVAVIEMNHLSTEDSGDYICEAHNPAGRASCSTKVIVKEPPVFSRKPSPVDMLKGTDVSLECEISGTPPFEVMWYKDKRQIRSSKKYKVTSKNYHASIHILNVDASDIGEYQCKAQNEVGSDSCICAVQLKEPPKFVTKINSVSVVVGEPVELQATVEGSQPISVQWLKDKEDVVRESENTRIAFVDNVATLQLANTEPGSAGKYICQISNDAGTRECMATLTVLGW</sequence>
<feature type="domain" description="Ig-like" evidence="2">
    <location>
        <begin position="396"/>
        <end position="472"/>
    </location>
</feature>
<dbReference type="OMA" id="HDMELIS"/>
<dbReference type="GO" id="GO:0030424">
    <property type="term" value="C:axon"/>
    <property type="evidence" value="ECO:0007669"/>
    <property type="project" value="TreeGrafter"/>
</dbReference>
<proteinExistence type="predicted"/>
<dbReference type="Proteomes" id="UP000694404">
    <property type="component" value="Unplaced"/>
</dbReference>
<dbReference type="SUPFAM" id="SSF48726">
    <property type="entry name" value="Immunoglobulin"/>
    <property type="match status" value="6"/>
</dbReference>
<dbReference type="GO" id="GO:0055013">
    <property type="term" value="P:cardiac muscle cell development"/>
    <property type="evidence" value="ECO:0007669"/>
    <property type="project" value="UniProtKB-ARBA"/>
</dbReference>
<feature type="domain" description="Ig-like" evidence="2">
    <location>
        <begin position="112"/>
        <end position="201"/>
    </location>
</feature>
<dbReference type="AlphaFoldDB" id="A0A8C0H4H1"/>
<accession>A0A8C0H4H1</accession>
<evidence type="ECO:0000259" key="2">
    <source>
        <dbReference type="PROSITE" id="PS50835"/>
    </source>
</evidence>
<feature type="domain" description="Ig-like" evidence="2">
    <location>
        <begin position="20"/>
        <end position="108"/>
    </location>
</feature>
<dbReference type="PANTHER" id="PTHR10075:SF14">
    <property type="entry name" value="CELL ADHESION MOLECULE DSCAM2-RELATED"/>
    <property type="match status" value="1"/>
</dbReference>
<name>A0A8C0H4H1_CHEAB</name>
<protein>
    <recommendedName>
        <fullName evidence="2">Ig-like domain-containing protein</fullName>
    </recommendedName>
</protein>
<dbReference type="InterPro" id="IPR003598">
    <property type="entry name" value="Ig_sub2"/>
</dbReference>
<dbReference type="PANTHER" id="PTHR10075">
    <property type="entry name" value="BASIGIN RELATED"/>
    <property type="match status" value="1"/>
</dbReference>
<dbReference type="CDD" id="cd00096">
    <property type="entry name" value="Ig"/>
    <property type="match status" value="1"/>
</dbReference>